<organism evidence="2 3">
    <name type="scientific">Orchesella cincta</name>
    <name type="common">Springtail</name>
    <name type="synonym">Podura cincta</name>
    <dbReference type="NCBI Taxonomy" id="48709"/>
    <lineage>
        <taxon>Eukaryota</taxon>
        <taxon>Metazoa</taxon>
        <taxon>Ecdysozoa</taxon>
        <taxon>Arthropoda</taxon>
        <taxon>Hexapoda</taxon>
        <taxon>Collembola</taxon>
        <taxon>Entomobryomorpha</taxon>
        <taxon>Entomobryoidea</taxon>
        <taxon>Orchesellidae</taxon>
        <taxon>Orchesellinae</taxon>
        <taxon>Orchesella</taxon>
    </lineage>
</organism>
<gene>
    <name evidence="2" type="ORF">Ocin01_09978</name>
</gene>
<evidence type="ECO:0008006" key="4">
    <source>
        <dbReference type="Google" id="ProtNLM"/>
    </source>
</evidence>
<reference evidence="2 3" key="1">
    <citation type="journal article" date="2016" name="Genome Biol. Evol.">
        <title>Gene Family Evolution Reflects Adaptation to Soil Environmental Stressors in the Genome of the Collembolan Orchesella cincta.</title>
        <authorList>
            <person name="Faddeeva-Vakhrusheva A."/>
            <person name="Derks M.F."/>
            <person name="Anvar S.Y."/>
            <person name="Agamennone V."/>
            <person name="Suring W."/>
            <person name="Smit S."/>
            <person name="van Straalen N.M."/>
            <person name="Roelofs D."/>
        </authorList>
    </citation>
    <scope>NUCLEOTIDE SEQUENCE [LARGE SCALE GENOMIC DNA]</scope>
    <source>
        <tissue evidence="2">Mixed pool</tissue>
    </source>
</reference>
<feature type="transmembrane region" description="Helical" evidence="1">
    <location>
        <begin position="20"/>
        <end position="43"/>
    </location>
</feature>
<keyword evidence="3" id="KW-1185">Reference proteome</keyword>
<keyword evidence="1" id="KW-1133">Transmembrane helix</keyword>
<feature type="transmembrane region" description="Helical" evidence="1">
    <location>
        <begin position="227"/>
        <end position="246"/>
    </location>
</feature>
<dbReference type="EMBL" id="LJIJ01000510">
    <property type="protein sequence ID" value="ODM96705.1"/>
    <property type="molecule type" value="Genomic_DNA"/>
</dbReference>
<accession>A0A1D2MVK0</accession>
<evidence type="ECO:0000313" key="3">
    <source>
        <dbReference type="Proteomes" id="UP000094527"/>
    </source>
</evidence>
<protein>
    <recommendedName>
        <fullName evidence="4">Transmembrane protein</fullName>
    </recommendedName>
</protein>
<sequence>MDLNVSNETEYRMTCCPTSNGACALVIITIWIELCCGLVATTWTAFFNGKGVDEWAFVIFFVHLLFSVGVCGYTGHEIYYRLKKPAPITSVVVNWVFVVCTFVTTGLFAILCSYNHNLVGESLLGSNAIEDALVVYVGAVVLLILFYISALHSYPEAEFHIIILSIWLQLGSLLAVNIRVYILFTTNLVAVKRVCGLCVLITLVLFGSVFYYNTVVLNQHILELHKIFWVPPAAYIFALLLFCLLLRRRNESPTRTKDLSSGIEDQEMQAIVRVEETEKTETDLDEMDK</sequence>
<dbReference type="AlphaFoldDB" id="A0A1D2MVK0"/>
<evidence type="ECO:0000256" key="1">
    <source>
        <dbReference type="SAM" id="Phobius"/>
    </source>
</evidence>
<proteinExistence type="predicted"/>
<feature type="transmembrane region" description="Helical" evidence="1">
    <location>
        <begin position="159"/>
        <end position="182"/>
    </location>
</feature>
<feature type="transmembrane region" description="Helical" evidence="1">
    <location>
        <begin position="95"/>
        <end position="112"/>
    </location>
</feature>
<keyword evidence="1" id="KW-0472">Membrane</keyword>
<feature type="transmembrane region" description="Helical" evidence="1">
    <location>
        <begin position="194"/>
        <end position="212"/>
    </location>
</feature>
<dbReference type="Proteomes" id="UP000094527">
    <property type="component" value="Unassembled WGS sequence"/>
</dbReference>
<evidence type="ECO:0000313" key="2">
    <source>
        <dbReference type="EMBL" id="ODM96705.1"/>
    </source>
</evidence>
<feature type="transmembrane region" description="Helical" evidence="1">
    <location>
        <begin position="133"/>
        <end position="153"/>
    </location>
</feature>
<comment type="caution">
    <text evidence="2">The sequence shown here is derived from an EMBL/GenBank/DDBJ whole genome shotgun (WGS) entry which is preliminary data.</text>
</comment>
<keyword evidence="1" id="KW-0812">Transmembrane</keyword>
<name>A0A1D2MVK0_ORCCI</name>
<feature type="transmembrane region" description="Helical" evidence="1">
    <location>
        <begin position="55"/>
        <end position="75"/>
    </location>
</feature>